<dbReference type="GO" id="GO:0003700">
    <property type="term" value="F:DNA-binding transcription factor activity"/>
    <property type="evidence" value="ECO:0007669"/>
    <property type="project" value="InterPro"/>
</dbReference>
<comment type="caution">
    <text evidence="7">The sequence shown here is derived from an EMBL/GenBank/DDBJ whole genome shotgun (WGS) entry which is preliminary data.</text>
</comment>
<gene>
    <name evidence="7" type="ORF">FSPOR_2870</name>
</gene>
<dbReference type="CDD" id="cd12148">
    <property type="entry name" value="fungal_TF_MHR"/>
    <property type="match status" value="1"/>
</dbReference>
<evidence type="ECO:0000256" key="3">
    <source>
        <dbReference type="ARBA" id="ARBA00023125"/>
    </source>
</evidence>
<evidence type="ECO:0000256" key="2">
    <source>
        <dbReference type="ARBA" id="ARBA00022723"/>
    </source>
</evidence>
<feature type="compositionally biased region" description="Polar residues" evidence="5">
    <location>
        <begin position="7"/>
        <end position="17"/>
    </location>
</feature>
<feature type="domain" description="Xylanolytic transcriptional activator regulatory" evidence="6">
    <location>
        <begin position="204"/>
        <end position="334"/>
    </location>
</feature>
<dbReference type="InterPro" id="IPR007219">
    <property type="entry name" value="XnlR_reg_dom"/>
</dbReference>
<proteinExistence type="predicted"/>
<organism evidence="7 8">
    <name type="scientific">Fusarium sporotrichioides</name>
    <dbReference type="NCBI Taxonomy" id="5514"/>
    <lineage>
        <taxon>Eukaryota</taxon>
        <taxon>Fungi</taxon>
        <taxon>Dikarya</taxon>
        <taxon>Ascomycota</taxon>
        <taxon>Pezizomycotina</taxon>
        <taxon>Sordariomycetes</taxon>
        <taxon>Hypocreomycetidae</taxon>
        <taxon>Hypocreales</taxon>
        <taxon>Nectriaceae</taxon>
        <taxon>Fusarium</taxon>
    </lineage>
</organism>
<keyword evidence="2" id="KW-0479">Metal-binding</keyword>
<dbReference type="PANTHER" id="PTHR46910">
    <property type="entry name" value="TRANSCRIPTION FACTOR PDR1"/>
    <property type="match status" value="1"/>
</dbReference>
<dbReference type="AlphaFoldDB" id="A0A395SIG3"/>
<dbReference type="Pfam" id="PF04082">
    <property type="entry name" value="Fungal_trans"/>
    <property type="match status" value="1"/>
</dbReference>
<feature type="region of interest" description="Disordered" evidence="5">
    <location>
        <begin position="1"/>
        <end position="33"/>
    </location>
</feature>
<name>A0A395SIG3_FUSSP</name>
<keyword evidence="4" id="KW-0539">Nucleus</keyword>
<evidence type="ECO:0000256" key="4">
    <source>
        <dbReference type="ARBA" id="ARBA00023242"/>
    </source>
</evidence>
<dbReference type="EMBL" id="PXOF01000036">
    <property type="protein sequence ID" value="RGP72198.1"/>
    <property type="molecule type" value="Genomic_DNA"/>
</dbReference>
<dbReference type="GO" id="GO:0003677">
    <property type="term" value="F:DNA binding"/>
    <property type="evidence" value="ECO:0007669"/>
    <property type="project" value="UniProtKB-KW"/>
</dbReference>
<dbReference type="GO" id="GO:0006351">
    <property type="term" value="P:DNA-templated transcription"/>
    <property type="evidence" value="ECO:0007669"/>
    <property type="project" value="InterPro"/>
</dbReference>
<dbReference type="GO" id="GO:0008270">
    <property type="term" value="F:zinc ion binding"/>
    <property type="evidence" value="ECO:0007669"/>
    <property type="project" value="InterPro"/>
</dbReference>
<evidence type="ECO:0000256" key="1">
    <source>
        <dbReference type="ARBA" id="ARBA00004123"/>
    </source>
</evidence>
<evidence type="ECO:0000313" key="7">
    <source>
        <dbReference type="EMBL" id="RGP72198.1"/>
    </source>
</evidence>
<dbReference type="GO" id="GO:0005634">
    <property type="term" value="C:nucleus"/>
    <property type="evidence" value="ECO:0007669"/>
    <property type="project" value="UniProtKB-SubCell"/>
</dbReference>
<dbReference type="Proteomes" id="UP000266152">
    <property type="component" value="Unassembled WGS sequence"/>
</dbReference>
<evidence type="ECO:0000313" key="8">
    <source>
        <dbReference type="Proteomes" id="UP000266152"/>
    </source>
</evidence>
<dbReference type="STRING" id="5514.A0A395SIG3"/>
<comment type="subcellular location">
    <subcellularLocation>
        <location evidence="1">Nucleus</location>
    </subcellularLocation>
</comment>
<dbReference type="PANTHER" id="PTHR46910:SF3">
    <property type="entry name" value="HALOTOLERANCE PROTEIN 9-RELATED"/>
    <property type="match status" value="1"/>
</dbReference>
<evidence type="ECO:0000256" key="5">
    <source>
        <dbReference type="SAM" id="MobiDB-lite"/>
    </source>
</evidence>
<keyword evidence="8" id="KW-1185">Reference proteome</keyword>
<dbReference type="InterPro" id="IPR050987">
    <property type="entry name" value="AtrR-like"/>
</dbReference>
<reference evidence="7 8" key="1">
    <citation type="journal article" date="2018" name="PLoS Pathog.">
        <title>Evolution of structural diversity of trichothecenes, a family of toxins produced by plant pathogenic and entomopathogenic fungi.</title>
        <authorList>
            <person name="Proctor R.H."/>
            <person name="McCormick S.P."/>
            <person name="Kim H.S."/>
            <person name="Cardoza R.E."/>
            <person name="Stanley A.M."/>
            <person name="Lindo L."/>
            <person name="Kelly A."/>
            <person name="Brown D.W."/>
            <person name="Lee T."/>
            <person name="Vaughan M.M."/>
            <person name="Alexander N.J."/>
            <person name="Busman M."/>
            <person name="Gutierrez S."/>
        </authorList>
    </citation>
    <scope>NUCLEOTIDE SEQUENCE [LARGE SCALE GENOMIC DNA]</scope>
    <source>
        <strain evidence="7 8">NRRL 3299</strain>
    </source>
</reference>
<sequence length="531" mass="58556">MHPLPQQDWQIQNSVAGTDSDRNSDEQIFGESNGGSGLTRAAWGLDFSMLFEIPQPGSVDMSALPQLDAAFLSTKDSSLDGHLWNSEQQSSFRNLPNSMGGAVSTIQLVTTVYGKSLASQLSPGLGAFVCADQKVVNYTGLCSTGATLATCLQDARESQCLLPDDDSLKLFIESGPDKDQIWISSSFDTSRLKVPQQDLAMECIEAYFSTINQLYPVVDEAEILGRFSSFYTSARSSLAVNDFAIFFLIVSIGRLSNRKAKDANVSELQATRDQEYDQARSMIHVCFETPSETSVQTTLLHIIYLLYLGKNGPAWIMCGHAIRAAQSLGLHIRFGNAITSRTFVTTKLDSIGRIDEALILWRDTLPITCRPDHPILVEPAKHLLVLFLHLEYYNLLRSVHWAALSLQPSLAGNISNPTSRIRGSEVLCIDAARSFLRALNSAGDLCRAKQLFLLSFQSGNCMAATMTIYRRISKDPTNLSSRADLEYLRAGIQQLGRIMPENESEPGLRQMFEEVLSSAQSLVWGNVTTQQ</sequence>
<evidence type="ECO:0000259" key="6">
    <source>
        <dbReference type="Pfam" id="PF04082"/>
    </source>
</evidence>
<accession>A0A395SIG3</accession>
<keyword evidence="3" id="KW-0238">DNA-binding</keyword>
<protein>
    <submittedName>
        <fullName evidence="7">Nad-binding</fullName>
    </submittedName>
</protein>